<evidence type="ECO:0000313" key="4">
    <source>
        <dbReference type="EMBL" id="RDI73951.1"/>
    </source>
</evidence>
<dbReference type="Pfam" id="PF01066">
    <property type="entry name" value="CDP-OH_P_transf"/>
    <property type="match status" value="1"/>
</dbReference>
<dbReference type="RefSeq" id="WP_114796920.1">
    <property type="nucleotide sequence ID" value="NZ_QQZY01000006.1"/>
</dbReference>
<feature type="transmembrane region" description="Helical" evidence="3">
    <location>
        <begin position="170"/>
        <end position="187"/>
    </location>
</feature>
<evidence type="ECO:0000256" key="1">
    <source>
        <dbReference type="ARBA" id="ARBA00022679"/>
    </source>
</evidence>
<dbReference type="InterPro" id="IPR000462">
    <property type="entry name" value="CDP-OH_P_trans"/>
</dbReference>
<dbReference type="OrthoDB" id="116551at2"/>
<gene>
    <name evidence="4" type="ORF">Gocc_2515</name>
</gene>
<dbReference type="EMBL" id="QQZY01000006">
    <property type="protein sequence ID" value="RDI73951.1"/>
    <property type="molecule type" value="Genomic_DNA"/>
</dbReference>
<reference evidence="4 5" key="1">
    <citation type="submission" date="2018-07" db="EMBL/GenBank/DDBJ databases">
        <title>High-quality-draft genome sequence of Gaiella occulta.</title>
        <authorList>
            <person name="Severino R."/>
            <person name="Froufe H.J.C."/>
            <person name="Rainey F.A."/>
            <person name="Barroso C."/>
            <person name="Albuquerque L."/>
            <person name="Lobo-Da-Cunha A."/>
            <person name="Da Costa M.S."/>
            <person name="Egas C."/>
        </authorList>
    </citation>
    <scope>NUCLEOTIDE SEQUENCE [LARGE SCALE GENOMIC DNA]</scope>
    <source>
        <strain evidence="4 5">F2-233</strain>
    </source>
</reference>
<dbReference type="Gene3D" id="1.20.120.1760">
    <property type="match status" value="1"/>
</dbReference>
<feature type="transmembrane region" description="Helical" evidence="3">
    <location>
        <begin position="133"/>
        <end position="150"/>
    </location>
</feature>
<dbReference type="GO" id="GO:0016780">
    <property type="term" value="F:phosphotransferase activity, for other substituted phosphate groups"/>
    <property type="evidence" value="ECO:0007669"/>
    <property type="project" value="InterPro"/>
</dbReference>
<dbReference type="GO" id="GO:0008654">
    <property type="term" value="P:phospholipid biosynthetic process"/>
    <property type="evidence" value="ECO:0007669"/>
    <property type="project" value="InterPro"/>
</dbReference>
<dbReference type="InterPro" id="IPR043130">
    <property type="entry name" value="CDP-OH_PTrfase_TM_dom"/>
</dbReference>
<dbReference type="GO" id="GO:0016020">
    <property type="term" value="C:membrane"/>
    <property type="evidence" value="ECO:0007669"/>
    <property type="project" value="InterPro"/>
</dbReference>
<evidence type="ECO:0000256" key="3">
    <source>
        <dbReference type="SAM" id="Phobius"/>
    </source>
</evidence>
<feature type="transmembrane region" description="Helical" evidence="3">
    <location>
        <begin position="70"/>
        <end position="88"/>
    </location>
</feature>
<keyword evidence="1 2" id="KW-0808">Transferase</keyword>
<keyword evidence="5" id="KW-1185">Reference proteome</keyword>
<feature type="transmembrane region" description="Helical" evidence="3">
    <location>
        <begin position="193"/>
        <end position="210"/>
    </location>
</feature>
<name>A0A7M2YUX0_9ACTN</name>
<dbReference type="InterPro" id="IPR048254">
    <property type="entry name" value="CDP_ALCOHOL_P_TRANSF_CS"/>
</dbReference>
<keyword evidence="3" id="KW-0472">Membrane</keyword>
<dbReference type="AlphaFoldDB" id="A0A7M2YUX0"/>
<comment type="caution">
    <text evidence="4">The sequence shown here is derived from an EMBL/GenBank/DDBJ whole genome shotgun (WGS) entry which is preliminary data.</text>
</comment>
<dbReference type="Proteomes" id="UP000254134">
    <property type="component" value="Unassembled WGS sequence"/>
</dbReference>
<keyword evidence="3" id="KW-1133">Transmembrane helix</keyword>
<accession>A0A7M2YUX0</accession>
<evidence type="ECO:0000256" key="2">
    <source>
        <dbReference type="RuleBase" id="RU003750"/>
    </source>
</evidence>
<keyword evidence="3" id="KW-0812">Transmembrane</keyword>
<protein>
    <submittedName>
        <fullName evidence="4">Phosphatidylglycerophosphate synthase</fullName>
    </submittedName>
</protein>
<comment type="similarity">
    <text evidence="2">Belongs to the CDP-alcohol phosphatidyltransferase class-I family.</text>
</comment>
<proteinExistence type="inferred from homology"/>
<reference evidence="5" key="2">
    <citation type="journal article" date="2019" name="MicrobiologyOpen">
        <title>High-quality draft genome sequence of Gaiella occulta isolated from a 150 meter deep mineral water borehole and comparison with the genome sequences of other deep-branching lineages of the phylum Actinobacteria.</title>
        <authorList>
            <person name="Severino R."/>
            <person name="Froufe H.J.C."/>
            <person name="Barroso C."/>
            <person name="Albuquerque L."/>
            <person name="Lobo-da-Cunha A."/>
            <person name="da Costa M.S."/>
            <person name="Egas C."/>
        </authorList>
    </citation>
    <scope>NUCLEOTIDE SEQUENCE [LARGE SCALE GENOMIC DNA]</scope>
    <source>
        <strain evidence="5">F2-233</strain>
    </source>
</reference>
<organism evidence="4 5">
    <name type="scientific">Gaiella occulta</name>
    <dbReference type="NCBI Taxonomy" id="1002870"/>
    <lineage>
        <taxon>Bacteria</taxon>
        <taxon>Bacillati</taxon>
        <taxon>Actinomycetota</taxon>
        <taxon>Thermoleophilia</taxon>
        <taxon>Gaiellales</taxon>
        <taxon>Gaiellaceae</taxon>
        <taxon>Gaiella</taxon>
    </lineage>
</organism>
<evidence type="ECO:0000313" key="5">
    <source>
        <dbReference type="Proteomes" id="UP000254134"/>
    </source>
</evidence>
<sequence length="221" mass="23738">MSESPPGGPRVSELDRVKQEYTQAARQILQRSMRGVAKTKLTPDMLTLAGVTLCIAAGVLVGFEQRNPRLFFWLGGILFVVGSVADILDGALARAASKGTVFGAFLDSTFDRLGEAAILTAIGLSFARSDNDAAVVATFAAIIGSFLVSYTRAKAEALGLRGDVGFGSRVERVILISIGLGLAPWGWLEWPVYLLAATAWLTVVQRILFVRRQLRELASIP</sequence>
<dbReference type="PROSITE" id="PS00379">
    <property type="entry name" value="CDP_ALCOHOL_P_TRANSF"/>
    <property type="match status" value="1"/>
</dbReference>
<feature type="transmembrane region" description="Helical" evidence="3">
    <location>
        <begin position="45"/>
        <end position="63"/>
    </location>
</feature>